<dbReference type="GO" id="GO:0003700">
    <property type="term" value="F:DNA-binding transcription factor activity"/>
    <property type="evidence" value="ECO:0007669"/>
    <property type="project" value="TreeGrafter"/>
</dbReference>
<gene>
    <name evidence="4" type="ORF">KHLLAP_LOCUS900</name>
</gene>
<dbReference type="GO" id="GO:0045944">
    <property type="term" value="P:positive regulation of transcription by RNA polymerase II"/>
    <property type="evidence" value="ECO:0007669"/>
    <property type="project" value="TreeGrafter"/>
</dbReference>
<comment type="subcellular location">
    <subcellularLocation>
        <location evidence="1">Nucleus</location>
    </subcellularLocation>
</comment>
<dbReference type="GO" id="GO:0000976">
    <property type="term" value="F:transcription cis-regulatory region binding"/>
    <property type="evidence" value="ECO:0007669"/>
    <property type="project" value="TreeGrafter"/>
</dbReference>
<evidence type="ECO:0000256" key="1">
    <source>
        <dbReference type="ARBA" id="ARBA00004123"/>
    </source>
</evidence>
<organism evidence="4 5">
    <name type="scientific">Anthostomella pinea</name>
    <dbReference type="NCBI Taxonomy" id="933095"/>
    <lineage>
        <taxon>Eukaryota</taxon>
        <taxon>Fungi</taxon>
        <taxon>Dikarya</taxon>
        <taxon>Ascomycota</taxon>
        <taxon>Pezizomycotina</taxon>
        <taxon>Sordariomycetes</taxon>
        <taxon>Xylariomycetidae</taxon>
        <taxon>Xylariales</taxon>
        <taxon>Xylariaceae</taxon>
        <taxon>Anthostomella</taxon>
    </lineage>
</organism>
<proteinExistence type="predicted"/>
<comment type="caution">
    <text evidence="4">The sequence shown here is derived from an EMBL/GenBank/DDBJ whole genome shotgun (WGS) entry which is preliminary data.</text>
</comment>
<protein>
    <submittedName>
        <fullName evidence="4">Uu.00g032850.m01.CDS01</fullName>
    </submittedName>
</protein>
<dbReference type="PANTHER" id="PTHR37534:SF38">
    <property type="entry name" value="ZN(2)-C6 FUNGAL-TYPE DOMAIN-CONTAINING PROTEIN"/>
    <property type="match status" value="1"/>
</dbReference>
<dbReference type="InterPro" id="IPR021858">
    <property type="entry name" value="Fun_TF"/>
</dbReference>
<keyword evidence="2" id="KW-0539">Nucleus</keyword>
<feature type="region of interest" description="Disordered" evidence="3">
    <location>
        <begin position="49"/>
        <end position="75"/>
    </location>
</feature>
<evidence type="ECO:0000256" key="3">
    <source>
        <dbReference type="SAM" id="MobiDB-lite"/>
    </source>
</evidence>
<dbReference type="Proteomes" id="UP001295740">
    <property type="component" value="Unassembled WGS sequence"/>
</dbReference>
<evidence type="ECO:0000313" key="4">
    <source>
        <dbReference type="EMBL" id="CAJ2500432.1"/>
    </source>
</evidence>
<evidence type="ECO:0000256" key="2">
    <source>
        <dbReference type="ARBA" id="ARBA00023242"/>
    </source>
</evidence>
<dbReference type="Pfam" id="PF11951">
    <property type="entry name" value="Fungal_trans_2"/>
    <property type="match status" value="1"/>
</dbReference>
<accession>A0AAI8YD78</accession>
<reference evidence="4" key="1">
    <citation type="submission" date="2023-10" db="EMBL/GenBank/DDBJ databases">
        <authorList>
            <person name="Hackl T."/>
        </authorList>
    </citation>
    <scope>NUCLEOTIDE SEQUENCE</scope>
</reference>
<dbReference type="PANTHER" id="PTHR37534">
    <property type="entry name" value="TRANSCRIPTIONAL ACTIVATOR PROTEIN UGA3"/>
    <property type="match status" value="1"/>
</dbReference>
<dbReference type="AlphaFoldDB" id="A0AAI8YD78"/>
<sequence>MSRSSPFPIPNGSQEDSLRCMCFHQGALPGTDPMQSMHSARFILQPCTTGRRRRRLESSNNPATTPEAKDAHKTHTQWPRLRFMSHFNVTAAIPQRPPRGSPAPSLPAWVALIDEEQTAEHSTANNLAKSSALDVSPATYGLRNGCTSDTILHAIAGISPEELTQWTVGERHLLGHFLQSVARALSVVDDESNPFMNTIAPMSTTRPEVRHALLALSAAHISKTYPEFVTDLLDHRSRAMLGLKAILPTTTSTVYALATVLLLCLADLCEGGSRKWLLHLHGARALLETSTATSERPMQFLIVLYNYLCCVTRVTQPNSPAPLSSSLVSHYMDPIYGLSMELYDYLERINGLAIAKAHNEAANMASLEAKAITMDESLRTWSPPVPPSSPEHATAAKAAATAMRWAVRIRLHQTVPGLSSPDYDDQTAVHQILSALSLVRIGSDEEARLLLPLFMAGLAAGTKADRLTIEYRINNLELVRGFANISVVHRLLQDYWHRANCGQETSWEELMRDGCPGLVLA</sequence>
<name>A0AAI8YD78_9PEZI</name>
<evidence type="ECO:0000313" key="5">
    <source>
        <dbReference type="Proteomes" id="UP001295740"/>
    </source>
</evidence>
<dbReference type="EMBL" id="CAUWAG010000003">
    <property type="protein sequence ID" value="CAJ2500432.1"/>
    <property type="molecule type" value="Genomic_DNA"/>
</dbReference>
<keyword evidence="5" id="KW-1185">Reference proteome</keyword>
<dbReference type="GO" id="GO:0005634">
    <property type="term" value="C:nucleus"/>
    <property type="evidence" value="ECO:0007669"/>
    <property type="project" value="UniProtKB-SubCell"/>
</dbReference>